<dbReference type="GO" id="GO:0003899">
    <property type="term" value="F:DNA-directed RNA polymerase activity"/>
    <property type="evidence" value="ECO:0007669"/>
    <property type="project" value="InterPro"/>
</dbReference>
<dbReference type="InterPro" id="IPR036977">
    <property type="entry name" value="DNA_primase_Znf_CHC2"/>
</dbReference>
<dbReference type="InterPro" id="IPR006171">
    <property type="entry name" value="TOPRIM_dom"/>
</dbReference>
<dbReference type="InterPro" id="IPR006295">
    <property type="entry name" value="DNA_primase_DnaG"/>
</dbReference>
<evidence type="ECO:0000256" key="2">
    <source>
        <dbReference type="ARBA" id="ARBA00022515"/>
    </source>
</evidence>
<dbReference type="GO" id="GO:0005737">
    <property type="term" value="C:cytoplasm"/>
    <property type="evidence" value="ECO:0007669"/>
    <property type="project" value="TreeGrafter"/>
</dbReference>
<dbReference type="PROSITE" id="PS50880">
    <property type="entry name" value="TOPRIM"/>
    <property type="match status" value="1"/>
</dbReference>
<evidence type="ECO:0000256" key="12">
    <source>
        <dbReference type="SAM" id="Coils"/>
    </source>
</evidence>
<dbReference type="GO" id="GO:0006269">
    <property type="term" value="P:DNA replication, synthesis of primer"/>
    <property type="evidence" value="ECO:0007669"/>
    <property type="project" value="UniProtKB-KW"/>
</dbReference>
<dbReference type="InterPro" id="IPR034151">
    <property type="entry name" value="TOPRIM_DnaG_bac"/>
</dbReference>
<evidence type="ECO:0000313" key="15">
    <source>
        <dbReference type="EMBL" id="MPL80145.1"/>
    </source>
</evidence>
<dbReference type="NCBIfam" id="TIGR01391">
    <property type="entry name" value="dnaG"/>
    <property type="match status" value="1"/>
</dbReference>
<protein>
    <submittedName>
        <fullName evidence="15">DNA primase</fullName>
        <ecNumber evidence="15">2.7.7.-</ecNumber>
    </submittedName>
</protein>
<dbReference type="PANTHER" id="PTHR30313:SF2">
    <property type="entry name" value="DNA PRIMASE"/>
    <property type="match status" value="1"/>
</dbReference>
<evidence type="ECO:0000256" key="10">
    <source>
        <dbReference type="ARBA" id="ARBA00023125"/>
    </source>
</evidence>
<dbReference type="SUPFAM" id="SSF56731">
    <property type="entry name" value="DNA primase core"/>
    <property type="match status" value="1"/>
</dbReference>
<keyword evidence="1" id="KW-0240">DNA-directed RNA polymerase</keyword>
<dbReference type="GO" id="GO:1990077">
    <property type="term" value="C:primosome complex"/>
    <property type="evidence" value="ECO:0007669"/>
    <property type="project" value="UniProtKB-KW"/>
</dbReference>
<dbReference type="EMBL" id="VSSQ01000134">
    <property type="protein sequence ID" value="MPL80145.1"/>
    <property type="molecule type" value="Genomic_DNA"/>
</dbReference>
<proteinExistence type="inferred from homology"/>
<keyword evidence="4 15" id="KW-0548">Nucleotidyltransferase</keyword>
<evidence type="ECO:0000256" key="1">
    <source>
        <dbReference type="ARBA" id="ARBA00022478"/>
    </source>
</evidence>
<comment type="caution">
    <text evidence="15">The sequence shown here is derived from an EMBL/GenBank/DDBJ whole genome shotgun (WGS) entry which is preliminary data.</text>
</comment>
<dbReference type="SMART" id="SM00400">
    <property type="entry name" value="ZnF_CHCC"/>
    <property type="match status" value="1"/>
</dbReference>
<feature type="coiled-coil region" evidence="12">
    <location>
        <begin position="660"/>
        <end position="690"/>
    </location>
</feature>
<keyword evidence="8" id="KW-0862">Zinc</keyword>
<feature type="domain" description="Toprim" evidence="14">
    <location>
        <begin position="343"/>
        <end position="425"/>
    </location>
</feature>
<dbReference type="InterPro" id="IPR037068">
    <property type="entry name" value="DNA_primase_core_N_sf"/>
</dbReference>
<organism evidence="15">
    <name type="scientific">bioreactor metagenome</name>
    <dbReference type="NCBI Taxonomy" id="1076179"/>
    <lineage>
        <taxon>unclassified sequences</taxon>
        <taxon>metagenomes</taxon>
        <taxon>ecological metagenomes</taxon>
    </lineage>
</organism>
<keyword evidence="11" id="KW-0804">Transcription</keyword>
<keyword evidence="12" id="KW-0175">Coiled coil</keyword>
<dbReference type="InterPro" id="IPR002694">
    <property type="entry name" value="Znf_CHC2"/>
</dbReference>
<evidence type="ECO:0000256" key="7">
    <source>
        <dbReference type="ARBA" id="ARBA00022771"/>
    </source>
</evidence>
<accession>A0A644UMK2</accession>
<dbReference type="Gene3D" id="3.90.980.10">
    <property type="entry name" value="DNA primase, catalytic core, N-terminal domain"/>
    <property type="match status" value="1"/>
</dbReference>
<evidence type="ECO:0000256" key="6">
    <source>
        <dbReference type="ARBA" id="ARBA00022723"/>
    </source>
</evidence>
<sequence length="742" mass="80937">MGRSAGKAARLSGGRRECARSREAVSDLAPIRHVSFAGRRRGAGFLNVFATVLVWGCTRALDRDSRRRPLDSGRAGAILEGMSLPPGFLDELRNRVSISQVVGRKVVWDMRKSNQAKGDFWAPCPFHQEKSASFHVDDRKGYYYCFGCQAKGDALTFLRETENVSFMEAVEILAREAGMQMPARDPVAAQKADRRSELAQVMEEAVKHYRLQLSMQGGAAARDYLARRRLGPEAQARFEIGFAPDQRQGLFNALKAKGIAPDLIVEAGLCARPEDGGAPYDRFRGRIIYPIRDARGRAISLGGRAMDPNARAKYLNGPETVLFDKGRNLYNHGPAREACGKGAPLIVCEGYMDVIALVEAGFGGAVAPLGTAVTEEQLHLMWRIHDEPVIALDGDTAGIRAALRVIDLALPLLEAGKALRFAMLPGGQDPDELIQAGGRAAMEQVIAGARPMVDLLWAREIEGKVFDSPERRAALDKSLRAAIRRIQDPSIRAHYGDEIKRLREDLFGMNRPRAMRESGGGGGREVPREGGAWRPRGTGFGRPAAPALPLPATRSTLLAAAPDERVTEALRETMILAILVAHPVLVAEFEARLDRILFVDPAHERLRGLLLAHCAEPPEAIAAALDRAGDDLEKLLAQPHVRTAPPVLRRDDTDFARMCLAEELAKLQAARAVRSETEEAMEELAGLADEGLTWRITQATQALHQAGKSRLEDTSDLGEDREAMSAFLQSLLEKHGGGSGSL</sequence>
<dbReference type="HAMAP" id="MF_00974">
    <property type="entry name" value="DNA_primase_DnaG"/>
    <property type="match status" value="1"/>
</dbReference>
<dbReference type="Pfam" id="PF01807">
    <property type="entry name" value="Zn_ribbon_DnaG"/>
    <property type="match status" value="1"/>
</dbReference>
<evidence type="ECO:0000256" key="5">
    <source>
        <dbReference type="ARBA" id="ARBA00022705"/>
    </source>
</evidence>
<dbReference type="GO" id="GO:0003677">
    <property type="term" value="F:DNA binding"/>
    <property type="evidence" value="ECO:0007669"/>
    <property type="project" value="UniProtKB-KW"/>
</dbReference>
<keyword evidence="2" id="KW-0639">Primosome</keyword>
<dbReference type="CDD" id="cd03364">
    <property type="entry name" value="TOPRIM_DnaG_primases"/>
    <property type="match status" value="1"/>
</dbReference>
<evidence type="ECO:0000256" key="11">
    <source>
        <dbReference type="ARBA" id="ARBA00023163"/>
    </source>
</evidence>
<dbReference type="GO" id="GO:0008270">
    <property type="term" value="F:zinc ion binding"/>
    <property type="evidence" value="ECO:0007669"/>
    <property type="project" value="UniProtKB-KW"/>
</dbReference>
<evidence type="ECO:0000256" key="8">
    <source>
        <dbReference type="ARBA" id="ARBA00022833"/>
    </source>
</evidence>
<dbReference type="Pfam" id="PF13662">
    <property type="entry name" value="Toprim_4"/>
    <property type="match status" value="1"/>
</dbReference>
<dbReference type="InterPro" id="IPR030846">
    <property type="entry name" value="DnaG_bac"/>
</dbReference>
<dbReference type="InterPro" id="IPR050219">
    <property type="entry name" value="DnaG_primase"/>
</dbReference>
<evidence type="ECO:0000259" key="14">
    <source>
        <dbReference type="PROSITE" id="PS50880"/>
    </source>
</evidence>
<reference evidence="15" key="1">
    <citation type="submission" date="2019-08" db="EMBL/GenBank/DDBJ databases">
        <authorList>
            <person name="Kucharzyk K."/>
            <person name="Murdoch R.W."/>
            <person name="Higgins S."/>
            <person name="Loffler F."/>
        </authorList>
    </citation>
    <scope>NUCLEOTIDE SEQUENCE</scope>
</reference>
<feature type="region of interest" description="Disordered" evidence="13">
    <location>
        <begin position="512"/>
        <end position="536"/>
    </location>
</feature>
<evidence type="ECO:0000256" key="13">
    <source>
        <dbReference type="SAM" id="MobiDB-lite"/>
    </source>
</evidence>
<keyword evidence="5" id="KW-0235">DNA replication</keyword>
<dbReference type="Pfam" id="PF08275">
    <property type="entry name" value="DNAG_N"/>
    <property type="match status" value="1"/>
</dbReference>
<evidence type="ECO:0000256" key="9">
    <source>
        <dbReference type="ARBA" id="ARBA00022842"/>
    </source>
</evidence>
<dbReference type="AlphaFoldDB" id="A0A644UMK2"/>
<dbReference type="FunFam" id="3.40.1360.10:FF:000002">
    <property type="entry name" value="DNA primase"/>
    <property type="match status" value="1"/>
</dbReference>
<name>A0A644UMK2_9ZZZZ</name>
<dbReference type="SMART" id="SM00493">
    <property type="entry name" value="TOPRIM"/>
    <property type="match status" value="1"/>
</dbReference>
<dbReference type="EC" id="2.7.7.-" evidence="15"/>
<dbReference type="PANTHER" id="PTHR30313">
    <property type="entry name" value="DNA PRIMASE"/>
    <property type="match status" value="1"/>
</dbReference>
<dbReference type="GO" id="GO:0000428">
    <property type="term" value="C:DNA-directed RNA polymerase complex"/>
    <property type="evidence" value="ECO:0007669"/>
    <property type="project" value="UniProtKB-KW"/>
</dbReference>
<evidence type="ECO:0000256" key="4">
    <source>
        <dbReference type="ARBA" id="ARBA00022695"/>
    </source>
</evidence>
<dbReference type="SUPFAM" id="SSF57783">
    <property type="entry name" value="Zinc beta-ribbon"/>
    <property type="match status" value="1"/>
</dbReference>
<keyword evidence="6" id="KW-0479">Metal-binding</keyword>
<dbReference type="Gene3D" id="3.40.1360.10">
    <property type="match status" value="1"/>
</dbReference>
<keyword evidence="7" id="KW-0863">Zinc-finger</keyword>
<dbReference type="InterPro" id="IPR013264">
    <property type="entry name" value="DNAG_N"/>
</dbReference>
<keyword evidence="10" id="KW-0238">DNA-binding</keyword>
<keyword evidence="9" id="KW-0460">Magnesium</keyword>
<evidence type="ECO:0000256" key="3">
    <source>
        <dbReference type="ARBA" id="ARBA00022679"/>
    </source>
</evidence>
<dbReference type="Gene3D" id="3.90.580.10">
    <property type="entry name" value="Zinc finger, CHC2-type domain"/>
    <property type="match status" value="1"/>
</dbReference>
<keyword evidence="3 15" id="KW-0808">Transferase</keyword>
<gene>
    <name evidence="15" type="primary">dnaG_14</name>
    <name evidence="15" type="ORF">SDC9_26039</name>
</gene>